<evidence type="ECO:0000256" key="4">
    <source>
        <dbReference type="ARBA" id="ARBA00023172"/>
    </source>
</evidence>
<dbReference type="Pfam" id="PF11967">
    <property type="entry name" value="RecO_N"/>
    <property type="match status" value="1"/>
</dbReference>
<name>A0A934IT09_9HYPH</name>
<dbReference type="InterPro" id="IPR012340">
    <property type="entry name" value="NA-bd_OB-fold"/>
</dbReference>
<evidence type="ECO:0000313" key="10">
    <source>
        <dbReference type="Proteomes" id="UP000609531"/>
    </source>
</evidence>
<dbReference type="PANTHER" id="PTHR33991:SF1">
    <property type="entry name" value="DNA REPAIR PROTEIN RECO"/>
    <property type="match status" value="1"/>
</dbReference>
<keyword evidence="4 7" id="KW-0233">DNA recombination</keyword>
<dbReference type="SUPFAM" id="SSF57863">
    <property type="entry name" value="ArfGap/RecO-like zinc finger"/>
    <property type="match status" value="1"/>
</dbReference>
<dbReference type="InterPro" id="IPR003717">
    <property type="entry name" value="RecO"/>
</dbReference>
<sequence length="247" mass="26666">MEWRDEAIILSARPLGENSKIVEVLTRREGRTAGLVRGARSKTMRALLQPGNRVEATWRARLDDQLGSLTLELIEARAGLVMENAWGAFGLGAMASLLTFLPERDPHPRLFAAADALVGAFALPPAAGEAGVRFELILLEELGFGLDLSACAATGTTDDLVYVSPRTGRAVCREAGVPWRDRLLPLPAFLTVNAPADARSVADGFRMTGHFVAREVAGLVNKPMPAERERFVRAVVKAIAREEGVEA</sequence>
<dbReference type="InterPro" id="IPR042242">
    <property type="entry name" value="RecO_C"/>
</dbReference>
<evidence type="ECO:0000256" key="7">
    <source>
        <dbReference type="HAMAP-Rule" id="MF_00201"/>
    </source>
</evidence>
<dbReference type="Pfam" id="PF02565">
    <property type="entry name" value="RecO_C"/>
    <property type="match status" value="1"/>
</dbReference>
<evidence type="ECO:0000256" key="1">
    <source>
        <dbReference type="ARBA" id="ARBA00007452"/>
    </source>
</evidence>
<evidence type="ECO:0000313" key="9">
    <source>
        <dbReference type="EMBL" id="MBJ3778190.1"/>
    </source>
</evidence>
<dbReference type="GO" id="GO:0006310">
    <property type="term" value="P:DNA recombination"/>
    <property type="evidence" value="ECO:0007669"/>
    <property type="project" value="UniProtKB-UniRule"/>
</dbReference>
<dbReference type="Gene3D" id="1.20.1440.120">
    <property type="entry name" value="Recombination protein O, C-terminal domain"/>
    <property type="match status" value="1"/>
</dbReference>
<dbReference type="GO" id="GO:0043590">
    <property type="term" value="C:bacterial nucleoid"/>
    <property type="evidence" value="ECO:0007669"/>
    <property type="project" value="TreeGrafter"/>
</dbReference>
<organism evidence="9 10">
    <name type="scientific">Acuticoccus mangrovi</name>
    <dbReference type="NCBI Taxonomy" id="2796142"/>
    <lineage>
        <taxon>Bacteria</taxon>
        <taxon>Pseudomonadati</taxon>
        <taxon>Pseudomonadota</taxon>
        <taxon>Alphaproteobacteria</taxon>
        <taxon>Hyphomicrobiales</taxon>
        <taxon>Amorphaceae</taxon>
        <taxon>Acuticoccus</taxon>
    </lineage>
</organism>
<comment type="caution">
    <text evidence="9">The sequence shown here is derived from an EMBL/GenBank/DDBJ whole genome shotgun (WGS) entry which is preliminary data.</text>
</comment>
<keyword evidence="10" id="KW-1185">Reference proteome</keyword>
<accession>A0A934IT09</accession>
<evidence type="ECO:0000256" key="3">
    <source>
        <dbReference type="ARBA" id="ARBA00022763"/>
    </source>
</evidence>
<feature type="domain" description="DNA replication/recombination mediator RecO N-terminal" evidence="8">
    <location>
        <begin position="1"/>
        <end position="75"/>
    </location>
</feature>
<evidence type="ECO:0000256" key="6">
    <source>
        <dbReference type="ARBA" id="ARBA00033409"/>
    </source>
</evidence>
<dbReference type="EMBL" id="JAEKJA010000024">
    <property type="protein sequence ID" value="MBJ3778190.1"/>
    <property type="molecule type" value="Genomic_DNA"/>
</dbReference>
<keyword evidence="5 7" id="KW-0234">DNA repair</keyword>
<dbReference type="Proteomes" id="UP000609531">
    <property type="component" value="Unassembled WGS sequence"/>
</dbReference>
<proteinExistence type="inferred from homology"/>
<reference evidence="9" key="1">
    <citation type="submission" date="2020-12" db="EMBL/GenBank/DDBJ databases">
        <title>Bacterial taxonomy.</title>
        <authorList>
            <person name="Pan X."/>
        </authorList>
    </citation>
    <scope>NUCLEOTIDE SEQUENCE</scope>
    <source>
        <strain evidence="9">B2012</strain>
    </source>
</reference>
<dbReference type="InterPro" id="IPR037278">
    <property type="entry name" value="ARFGAP/RecO"/>
</dbReference>
<dbReference type="HAMAP" id="MF_00201">
    <property type="entry name" value="RecO"/>
    <property type="match status" value="1"/>
</dbReference>
<protein>
    <recommendedName>
        <fullName evidence="2 7">DNA repair protein RecO</fullName>
    </recommendedName>
    <alternativeName>
        <fullName evidence="6 7">Recombination protein O</fullName>
    </alternativeName>
</protein>
<comment type="similarity">
    <text evidence="1 7">Belongs to the RecO family.</text>
</comment>
<dbReference type="PANTHER" id="PTHR33991">
    <property type="entry name" value="DNA REPAIR PROTEIN RECO"/>
    <property type="match status" value="1"/>
</dbReference>
<dbReference type="NCBIfam" id="TIGR00613">
    <property type="entry name" value="reco"/>
    <property type="match status" value="1"/>
</dbReference>
<evidence type="ECO:0000259" key="8">
    <source>
        <dbReference type="Pfam" id="PF11967"/>
    </source>
</evidence>
<dbReference type="GO" id="GO:0006302">
    <property type="term" value="P:double-strand break repair"/>
    <property type="evidence" value="ECO:0007669"/>
    <property type="project" value="TreeGrafter"/>
</dbReference>
<dbReference type="SUPFAM" id="SSF50249">
    <property type="entry name" value="Nucleic acid-binding proteins"/>
    <property type="match status" value="1"/>
</dbReference>
<evidence type="ECO:0000256" key="2">
    <source>
        <dbReference type="ARBA" id="ARBA00021310"/>
    </source>
</evidence>
<dbReference type="RefSeq" id="WP_198884095.1">
    <property type="nucleotide sequence ID" value="NZ_JAEKJA010000024.1"/>
</dbReference>
<evidence type="ECO:0000256" key="5">
    <source>
        <dbReference type="ARBA" id="ARBA00023204"/>
    </source>
</evidence>
<gene>
    <name evidence="7 9" type="primary">recO</name>
    <name evidence="9" type="ORF">JCR33_20990</name>
</gene>
<dbReference type="AlphaFoldDB" id="A0A934IT09"/>
<dbReference type="InterPro" id="IPR022572">
    <property type="entry name" value="DNA_rep/recomb_RecO_N"/>
</dbReference>
<comment type="function">
    <text evidence="7">Involved in DNA repair and RecF pathway recombination.</text>
</comment>
<dbReference type="Gene3D" id="2.40.50.140">
    <property type="entry name" value="Nucleic acid-binding proteins"/>
    <property type="match status" value="1"/>
</dbReference>
<keyword evidence="3 7" id="KW-0227">DNA damage</keyword>